<organism evidence="2 3">
    <name type="scientific">Amphiprion percula</name>
    <name type="common">Orange clownfish</name>
    <name type="synonym">Lutjanus percula</name>
    <dbReference type="NCBI Taxonomy" id="161767"/>
    <lineage>
        <taxon>Eukaryota</taxon>
        <taxon>Metazoa</taxon>
        <taxon>Chordata</taxon>
        <taxon>Craniata</taxon>
        <taxon>Vertebrata</taxon>
        <taxon>Euteleostomi</taxon>
        <taxon>Actinopterygii</taxon>
        <taxon>Neopterygii</taxon>
        <taxon>Teleostei</taxon>
        <taxon>Neoteleostei</taxon>
        <taxon>Acanthomorphata</taxon>
        <taxon>Ovalentaria</taxon>
        <taxon>Pomacentridae</taxon>
        <taxon>Amphiprion</taxon>
    </lineage>
</organism>
<reference evidence="2 3" key="1">
    <citation type="submission" date="2018-03" db="EMBL/GenBank/DDBJ databases">
        <title>Finding Nemo's genes: A chromosome-scale reference assembly of the genome of the orange clownfish Amphiprion percula.</title>
        <authorList>
            <person name="Lehmann R."/>
        </authorList>
    </citation>
    <scope>NUCLEOTIDE SEQUENCE</scope>
</reference>
<dbReference type="STRING" id="161767.ENSAPEP00000002624"/>
<dbReference type="GO" id="GO:0034451">
    <property type="term" value="C:centriolar satellite"/>
    <property type="evidence" value="ECO:0007669"/>
    <property type="project" value="TreeGrafter"/>
</dbReference>
<sequence>RSENQALLDQLRELKDENGRLFKLLSEKDFEIKHLKKKRQEERLALALAGAVAATKIVELSKKNRQLCAEIEQEKIKTKQNSNRIKELEKEESPLVKSLQEKLAAAQLKVTEYRNQVKASEHNTVIQKLQKMVAEKDAQ</sequence>
<dbReference type="Ensembl" id="ENSAPET00000002685.1">
    <property type="protein sequence ID" value="ENSAPEP00000002624.1"/>
    <property type="gene ID" value="ENSAPEG00000001898.1"/>
</dbReference>
<feature type="coiled-coil region" evidence="1">
    <location>
        <begin position="57"/>
        <end position="123"/>
    </location>
</feature>
<evidence type="ECO:0000313" key="3">
    <source>
        <dbReference type="Proteomes" id="UP000265080"/>
    </source>
</evidence>
<keyword evidence="1" id="KW-0175">Coiled coil</keyword>
<keyword evidence="3" id="KW-1185">Reference proteome</keyword>
<dbReference type="Proteomes" id="UP000265080">
    <property type="component" value="Chromosome 10"/>
</dbReference>
<accession>A0A3P8RTR4</accession>
<protein>
    <recommendedName>
        <fullName evidence="4">Coiled-coil domain containing 13</fullName>
    </recommendedName>
</protein>
<dbReference type="InterPro" id="IPR038929">
    <property type="entry name" value="CCDC13"/>
</dbReference>
<proteinExistence type="predicted"/>
<evidence type="ECO:0000313" key="2">
    <source>
        <dbReference type="Ensembl" id="ENSAPEP00000002624.1"/>
    </source>
</evidence>
<dbReference type="GO" id="GO:0031122">
    <property type="term" value="P:cytoplasmic microtubule organization"/>
    <property type="evidence" value="ECO:0007669"/>
    <property type="project" value="TreeGrafter"/>
</dbReference>
<name>A0A3P8RTR4_AMPPE</name>
<dbReference type="GeneTree" id="ENSGT00390000000596"/>
<dbReference type="PANTHER" id="PTHR31935:SF1">
    <property type="entry name" value="COILED-COIL DOMAIN-CONTAINING PROTEIN 13"/>
    <property type="match status" value="1"/>
</dbReference>
<dbReference type="OMA" id="KKEVWFQ"/>
<reference evidence="2" key="2">
    <citation type="submission" date="2025-08" db="UniProtKB">
        <authorList>
            <consortium name="Ensembl"/>
        </authorList>
    </citation>
    <scope>IDENTIFICATION</scope>
</reference>
<evidence type="ECO:0008006" key="4">
    <source>
        <dbReference type="Google" id="ProtNLM"/>
    </source>
</evidence>
<dbReference type="AlphaFoldDB" id="A0A3P8RTR4"/>
<dbReference type="GO" id="GO:1905515">
    <property type="term" value="P:non-motile cilium assembly"/>
    <property type="evidence" value="ECO:0007669"/>
    <property type="project" value="TreeGrafter"/>
</dbReference>
<dbReference type="PANTHER" id="PTHR31935">
    <property type="entry name" value="COILED-COIL DOMAIN-CONTAINING PROTEIN 13"/>
    <property type="match status" value="1"/>
</dbReference>
<evidence type="ECO:0000256" key="1">
    <source>
        <dbReference type="SAM" id="Coils"/>
    </source>
</evidence>
<reference evidence="2" key="3">
    <citation type="submission" date="2025-09" db="UniProtKB">
        <authorList>
            <consortium name="Ensembl"/>
        </authorList>
    </citation>
    <scope>IDENTIFICATION</scope>
</reference>